<dbReference type="AlphaFoldDB" id="D0LV23"/>
<evidence type="ECO:0008006" key="5">
    <source>
        <dbReference type="Google" id="ProtNLM"/>
    </source>
</evidence>
<proteinExistence type="predicted"/>
<name>D0LV23_HALO1</name>
<dbReference type="RefSeq" id="WP_012828464.1">
    <property type="nucleotide sequence ID" value="NC_013440.1"/>
</dbReference>
<dbReference type="KEGG" id="hoh:Hoch_3362"/>
<dbReference type="HOGENOM" id="CLU_1803502_0_0_7"/>
<reference evidence="3 4" key="1">
    <citation type="journal article" date="2010" name="Stand. Genomic Sci.">
        <title>Complete genome sequence of Haliangium ochraceum type strain (SMP-2).</title>
        <authorList>
            <consortium name="US DOE Joint Genome Institute (JGI-PGF)"/>
            <person name="Ivanova N."/>
            <person name="Daum C."/>
            <person name="Lang E."/>
            <person name="Abt B."/>
            <person name="Kopitz M."/>
            <person name="Saunders E."/>
            <person name="Lapidus A."/>
            <person name="Lucas S."/>
            <person name="Glavina Del Rio T."/>
            <person name="Nolan M."/>
            <person name="Tice H."/>
            <person name="Copeland A."/>
            <person name="Cheng J.F."/>
            <person name="Chen F."/>
            <person name="Bruce D."/>
            <person name="Goodwin L."/>
            <person name="Pitluck S."/>
            <person name="Mavromatis K."/>
            <person name="Pati A."/>
            <person name="Mikhailova N."/>
            <person name="Chen A."/>
            <person name="Palaniappan K."/>
            <person name="Land M."/>
            <person name="Hauser L."/>
            <person name="Chang Y.J."/>
            <person name="Jeffries C.D."/>
            <person name="Detter J.C."/>
            <person name="Brettin T."/>
            <person name="Rohde M."/>
            <person name="Goker M."/>
            <person name="Bristow J."/>
            <person name="Markowitz V."/>
            <person name="Eisen J.A."/>
            <person name="Hugenholtz P."/>
            <person name="Kyrpides N.C."/>
            <person name="Klenk H.P."/>
        </authorList>
    </citation>
    <scope>NUCLEOTIDE SEQUENCE [LARGE SCALE GENOMIC DNA]</scope>
    <source>
        <strain evidence="4">DSM 14365 / CIP 107738 / JCM 11303 / AJ 13395 / SMP-2</strain>
    </source>
</reference>
<keyword evidence="2" id="KW-0732">Signal</keyword>
<sequence length="143" mass="15531">MITQSRVSNRRFAALLGGLLIAMLSLAAPTLAAAQDEAAAQEQALAGPGAVVISYASPMRQQCMEELSRDAGWKADLKGQLAPEVHAEDAQQMLTNRRHVVMAYASLWVILLAFVVFLWNRQRGLRAEIARLESDVAAATRDA</sequence>
<keyword evidence="4" id="KW-1185">Reference proteome</keyword>
<keyword evidence="1" id="KW-0812">Transmembrane</keyword>
<evidence type="ECO:0000256" key="1">
    <source>
        <dbReference type="SAM" id="Phobius"/>
    </source>
</evidence>
<organism evidence="3 4">
    <name type="scientific">Haliangium ochraceum (strain DSM 14365 / JCM 11303 / SMP-2)</name>
    <dbReference type="NCBI Taxonomy" id="502025"/>
    <lineage>
        <taxon>Bacteria</taxon>
        <taxon>Pseudomonadati</taxon>
        <taxon>Myxococcota</taxon>
        <taxon>Polyangia</taxon>
        <taxon>Haliangiales</taxon>
        <taxon>Kofleriaceae</taxon>
        <taxon>Haliangium</taxon>
    </lineage>
</organism>
<evidence type="ECO:0000313" key="3">
    <source>
        <dbReference type="EMBL" id="ACY15864.1"/>
    </source>
</evidence>
<protein>
    <recommendedName>
        <fullName evidence="5">CcmD family protein</fullName>
    </recommendedName>
</protein>
<keyword evidence="1" id="KW-1133">Transmembrane helix</keyword>
<dbReference type="Proteomes" id="UP000001880">
    <property type="component" value="Chromosome"/>
</dbReference>
<dbReference type="STRING" id="502025.Hoch_3362"/>
<dbReference type="EMBL" id="CP001804">
    <property type="protein sequence ID" value="ACY15864.1"/>
    <property type="molecule type" value="Genomic_DNA"/>
</dbReference>
<feature type="transmembrane region" description="Helical" evidence="1">
    <location>
        <begin position="101"/>
        <end position="119"/>
    </location>
</feature>
<accession>D0LV23</accession>
<feature type="chain" id="PRO_5003010608" description="CcmD family protein" evidence="2">
    <location>
        <begin position="28"/>
        <end position="143"/>
    </location>
</feature>
<evidence type="ECO:0000313" key="4">
    <source>
        <dbReference type="Proteomes" id="UP000001880"/>
    </source>
</evidence>
<gene>
    <name evidence="3" type="ordered locus">Hoch_3362</name>
</gene>
<keyword evidence="1" id="KW-0472">Membrane</keyword>
<feature type="signal peptide" evidence="2">
    <location>
        <begin position="1"/>
        <end position="27"/>
    </location>
</feature>
<evidence type="ECO:0000256" key="2">
    <source>
        <dbReference type="SAM" id="SignalP"/>
    </source>
</evidence>